<evidence type="ECO:0000313" key="2">
    <source>
        <dbReference type="EMBL" id="SFL64998.1"/>
    </source>
</evidence>
<keyword evidence="3" id="KW-1185">Reference proteome</keyword>
<dbReference type="AlphaFoldDB" id="A0A1I4JEJ1"/>
<proteinExistence type="predicted"/>
<dbReference type="Gene3D" id="3.30.70.1290">
    <property type="entry name" value="Transposase IS200-like"/>
    <property type="match status" value="1"/>
</dbReference>
<dbReference type="OrthoDB" id="9814067at2"/>
<dbReference type="EMBL" id="FOTW01000006">
    <property type="protein sequence ID" value="SFL64998.1"/>
    <property type="molecule type" value="Genomic_DNA"/>
</dbReference>
<dbReference type="Proteomes" id="UP000199470">
    <property type="component" value="Unassembled WGS sequence"/>
</dbReference>
<dbReference type="PANTHER" id="PTHR34322">
    <property type="entry name" value="TRANSPOSASE, Y1_TNP DOMAIN-CONTAINING"/>
    <property type="match status" value="1"/>
</dbReference>
<dbReference type="InterPro" id="IPR036515">
    <property type="entry name" value="Transposase_17_sf"/>
</dbReference>
<reference evidence="2 3" key="1">
    <citation type="submission" date="2016-10" db="EMBL/GenBank/DDBJ databases">
        <authorList>
            <person name="de Groot N.N."/>
        </authorList>
    </citation>
    <scope>NUCLEOTIDE SEQUENCE [LARGE SCALE GENOMIC DNA]</scope>
    <source>
        <strain evidence="2 3">ATCC 43154</strain>
    </source>
</reference>
<accession>A0A1I4JEJ1</accession>
<evidence type="ECO:0000259" key="1">
    <source>
        <dbReference type="SMART" id="SM01321"/>
    </source>
</evidence>
<dbReference type="SUPFAM" id="SSF143422">
    <property type="entry name" value="Transposase IS200-like"/>
    <property type="match status" value="1"/>
</dbReference>
<dbReference type="SMART" id="SM01321">
    <property type="entry name" value="Y1_Tnp"/>
    <property type="match status" value="1"/>
</dbReference>
<gene>
    <name evidence="2" type="ORF">SAMN02982985_00967</name>
</gene>
<dbReference type="GO" id="GO:0003677">
    <property type="term" value="F:DNA binding"/>
    <property type="evidence" value="ECO:0007669"/>
    <property type="project" value="InterPro"/>
</dbReference>
<dbReference type="PANTHER" id="PTHR34322:SF2">
    <property type="entry name" value="TRANSPOSASE IS200-LIKE DOMAIN-CONTAINING PROTEIN"/>
    <property type="match status" value="1"/>
</dbReference>
<protein>
    <submittedName>
        <fullName evidence="2">Putative transposase</fullName>
    </submittedName>
</protein>
<dbReference type="STRING" id="758825.SAMN02982985_00967"/>
<dbReference type="GO" id="GO:0006313">
    <property type="term" value="P:DNA transposition"/>
    <property type="evidence" value="ECO:0007669"/>
    <property type="project" value="InterPro"/>
</dbReference>
<feature type="domain" description="Transposase IS200-like" evidence="1">
    <location>
        <begin position="9"/>
        <end position="124"/>
    </location>
</feature>
<organism evidence="2 3">
    <name type="scientific">Rugamonas rubra</name>
    <dbReference type="NCBI Taxonomy" id="758825"/>
    <lineage>
        <taxon>Bacteria</taxon>
        <taxon>Pseudomonadati</taxon>
        <taxon>Pseudomonadota</taxon>
        <taxon>Betaproteobacteria</taxon>
        <taxon>Burkholderiales</taxon>
        <taxon>Oxalobacteraceae</taxon>
        <taxon>Telluria group</taxon>
        <taxon>Rugamonas</taxon>
    </lineage>
</organism>
<name>A0A1I4JEJ1_9BURK</name>
<sequence>MPRRARLVLPDVPLHIIQRGNNRQQCFFADADYLAYLDWLEELAGRSECRVHAYVLMSNHIHLLLSASNVAAPGALMKMLGQYFTHHVNRRYQRTGTLWEGRYKSCLVQEDGYLMQCQRYIELNPVRAHLVSDPARYRWSSYRGNAEGHGDPILTPHPLYLGLASDAGQRRQAYRALFGSPSKQKRIDDLRLATNSDFAWGDQAFMTRAAAVRKQGQTLGSDPM</sequence>
<dbReference type="Pfam" id="PF01797">
    <property type="entry name" value="Y1_Tnp"/>
    <property type="match status" value="1"/>
</dbReference>
<dbReference type="RefSeq" id="WP_093384436.1">
    <property type="nucleotide sequence ID" value="NZ_FOTW01000006.1"/>
</dbReference>
<dbReference type="GO" id="GO:0004803">
    <property type="term" value="F:transposase activity"/>
    <property type="evidence" value="ECO:0007669"/>
    <property type="project" value="InterPro"/>
</dbReference>
<dbReference type="InterPro" id="IPR002686">
    <property type="entry name" value="Transposase_17"/>
</dbReference>
<evidence type="ECO:0000313" key="3">
    <source>
        <dbReference type="Proteomes" id="UP000199470"/>
    </source>
</evidence>